<reference evidence="3" key="1">
    <citation type="journal article" date="2012" name="Nat. Biotechnol.">
        <title>Reference genome sequence of the model plant Setaria.</title>
        <authorList>
            <person name="Bennetzen J.L."/>
            <person name="Schmutz J."/>
            <person name="Wang H."/>
            <person name="Percifield R."/>
            <person name="Hawkins J."/>
            <person name="Pontaroli A.C."/>
            <person name="Estep M."/>
            <person name="Feng L."/>
            <person name="Vaughn J.N."/>
            <person name="Grimwood J."/>
            <person name="Jenkins J."/>
            <person name="Barry K."/>
            <person name="Lindquist E."/>
            <person name="Hellsten U."/>
            <person name="Deshpande S."/>
            <person name="Wang X."/>
            <person name="Wu X."/>
            <person name="Mitros T."/>
            <person name="Triplett J."/>
            <person name="Yang X."/>
            <person name="Ye C.Y."/>
            <person name="Mauro-Herrera M."/>
            <person name="Wang L."/>
            <person name="Li P."/>
            <person name="Sharma M."/>
            <person name="Sharma R."/>
            <person name="Ronald P.C."/>
            <person name="Panaud O."/>
            <person name="Kellogg E.A."/>
            <person name="Brutnell T.P."/>
            <person name="Doust A.N."/>
            <person name="Tuskan G.A."/>
            <person name="Rokhsar D."/>
            <person name="Devos K.M."/>
        </authorList>
    </citation>
    <scope>NUCLEOTIDE SEQUENCE [LARGE SCALE GENOMIC DNA]</scope>
    <source>
        <strain evidence="3">cv. Yugu1</strain>
    </source>
</reference>
<organism evidence="2 3">
    <name type="scientific">Setaria italica</name>
    <name type="common">Foxtail millet</name>
    <name type="synonym">Panicum italicum</name>
    <dbReference type="NCBI Taxonomy" id="4555"/>
    <lineage>
        <taxon>Eukaryota</taxon>
        <taxon>Viridiplantae</taxon>
        <taxon>Streptophyta</taxon>
        <taxon>Embryophyta</taxon>
        <taxon>Tracheophyta</taxon>
        <taxon>Spermatophyta</taxon>
        <taxon>Magnoliopsida</taxon>
        <taxon>Liliopsida</taxon>
        <taxon>Poales</taxon>
        <taxon>Poaceae</taxon>
        <taxon>PACMAD clade</taxon>
        <taxon>Panicoideae</taxon>
        <taxon>Panicodae</taxon>
        <taxon>Paniceae</taxon>
        <taxon>Cenchrinae</taxon>
        <taxon>Setaria</taxon>
    </lineage>
</organism>
<reference evidence="2" key="2">
    <citation type="submission" date="2018-08" db="UniProtKB">
        <authorList>
            <consortium name="EnsemblPlants"/>
        </authorList>
    </citation>
    <scope>IDENTIFICATION</scope>
    <source>
        <strain evidence="2">Yugu1</strain>
    </source>
</reference>
<name>K3Y081_SETIT</name>
<evidence type="ECO:0000313" key="3">
    <source>
        <dbReference type="Proteomes" id="UP000004995"/>
    </source>
</evidence>
<dbReference type="Gramene" id="KQL11641">
    <property type="protein sequence ID" value="KQL11641"/>
    <property type="gene ID" value="SETIT_007592mg"/>
</dbReference>
<keyword evidence="3" id="KW-1185">Reference proteome</keyword>
<proteinExistence type="predicted"/>
<dbReference type="Proteomes" id="UP000004995">
    <property type="component" value="Unassembled WGS sequence"/>
</dbReference>
<accession>K3Y081</accession>
<dbReference type="AlphaFoldDB" id="K3Y081"/>
<protein>
    <submittedName>
        <fullName evidence="2">Uncharacterized protein</fullName>
    </submittedName>
</protein>
<feature type="region of interest" description="Disordered" evidence="1">
    <location>
        <begin position="1"/>
        <end position="22"/>
    </location>
</feature>
<dbReference type="EMBL" id="AGNK02002636">
    <property type="status" value="NOT_ANNOTATED_CDS"/>
    <property type="molecule type" value="Genomic_DNA"/>
</dbReference>
<dbReference type="EnsemblPlants" id="KQL11641">
    <property type="protein sequence ID" value="KQL11641"/>
    <property type="gene ID" value="SETIT_007592mg"/>
</dbReference>
<evidence type="ECO:0000256" key="1">
    <source>
        <dbReference type="SAM" id="MobiDB-lite"/>
    </source>
</evidence>
<sequence length="106" mass="11807">MLSAGQDATPRRKVCRCPPNPLAGAHHKVRNTTTARGRKEFGLDCSVSVRTKYVSRYSIAASLLLCLRIIQNGGTTKKKKKIQSPCTFNMLYGSSEKQQQNLHTKE</sequence>
<evidence type="ECO:0000313" key="2">
    <source>
        <dbReference type="EnsemblPlants" id="KQL11641"/>
    </source>
</evidence>
<dbReference type="InParanoid" id="K3Y081"/>
<dbReference type="HOGENOM" id="CLU_2227871_0_0_1"/>